<feature type="region of interest" description="Disordered" evidence="1">
    <location>
        <begin position="48"/>
        <end position="72"/>
    </location>
</feature>
<reference evidence="2 3" key="1">
    <citation type="journal article" date="2020" name="Nature">
        <title>Six reference-quality genomes reveal evolution of bat adaptations.</title>
        <authorList>
            <person name="Jebb D."/>
            <person name="Huang Z."/>
            <person name="Pippel M."/>
            <person name="Hughes G.M."/>
            <person name="Lavrichenko K."/>
            <person name="Devanna P."/>
            <person name="Winkler S."/>
            <person name="Jermiin L.S."/>
            <person name="Skirmuntt E.C."/>
            <person name="Katzourakis A."/>
            <person name="Burkitt-Gray L."/>
            <person name="Ray D.A."/>
            <person name="Sullivan K.A.M."/>
            <person name="Roscito J.G."/>
            <person name="Kirilenko B.M."/>
            <person name="Davalos L.M."/>
            <person name="Corthals A.P."/>
            <person name="Power M.L."/>
            <person name="Jones G."/>
            <person name="Ransome R.D."/>
            <person name="Dechmann D.K.N."/>
            <person name="Locatelli A.G."/>
            <person name="Puechmaille S.J."/>
            <person name="Fedrigo O."/>
            <person name="Jarvis E.D."/>
            <person name="Hiller M."/>
            <person name="Vernes S.C."/>
            <person name="Myers E.W."/>
            <person name="Teeling E.C."/>
        </authorList>
    </citation>
    <scope>NUCLEOTIDE SEQUENCE [LARGE SCALE GENOMIC DNA]</scope>
    <source>
        <strain evidence="2">MRouAeg1</strain>
        <tissue evidence="2">Muscle</tissue>
    </source>
</reference>
<evidence type="ECO:0000256" key="1">
    <source>
        <dbReference type="SAM" id="MobiDB-lite"/>
    </source>
</evidence>
<gene>
    <name evidence="2" type="ORF">HJG63_011937</name>
</gene>
<feature type="compositionally biased region" description="Low complexity" evidence="1">
    <location>
        <begin position="60"/>
        <end position="71"/>
    </location>
</feature>
<accession>A0A7J8FIE7</accession>
<dbReference type="Proteomes" id="UP000593571">
    <property type="component" value="Unassembled WGS sequence"/>
</dbReference>
<sequence length="138" mass="15453">MFPLVMRQANQLLGAEALKATASRSKLEDADGPRGLGRRRFRWLARPAGRRARRRRKHLGAASARPAGRSGTPRSCLGWDAPGLFNCFYVPLFWMLDILTLTRDWHLIKADNVKTSTSLCDGLFNTKYCLLGNLILPA</sequence>
<dbReference type="EMBL" id="JACASE010000007">
    <property type="protein sequence ID" value="KAF6447488.1"/>
    <property type="molecule type" value="Genomic_DNA"/>
</dbReference>
<organism evidence="2 3">
    <name type="scientific">Rousettus aegyptiacus</name>
    <name type="common">Egyptian fruit bat</name>
    <name type="synonym">Pteropus aegyptiacus</name>
    <dbReference type="NCBI Taxonomy" id="9407"/>
    <lineage>
        <taxon>Eukaryota</taxon>
        <taxon>Metazoa</taxon>
        <taxon>Chordata</taxon>
        <taxon>Craniata</taxon>
        <taxon>Vertebrata</taxon>
        <taxon>Euteleostomi</taxon>
        <taxon>Mammalia</taxon>
        <taxon>Eutheria</taxon>
        <taxon>Laurasiatheria</taxon>
        <taxon>Chiroptera</taxon>
        <taxon>Yinpterochiroptera</taxon>
        <taxon>Pteropodoidea</taxon>
        <taxon>Pteropodidae</taxon>
        <taxon>Rousettinae</taxon>
        <taxon>Rousettus</taxon>
    </lineage>
</organism>
<keyword evidence="3" id="KW-1185">Reference proteome</keyword>
<protein>
    <submittedName>
        <fullName evidence="2">Uncharacterized protein</fullName>
    </submittedName>
</protein>
<evidence type="ECO:0000313" key="2">
    <source>
        <dbReference type="EMBL" id="KAF6447488.1"/>
    </source>
</evidence>
<proteinExistence type="predicted"/>
<dbReference type="AlphaFoldDB" id="A0A7J8FIE7"/>
<name>A0A7J8FIE7_ROUAE</name>
<feature type="compositionally biased region" description="Basic residues" evidence="1">
    <location>
        <begin position="48"/>
        <end position="59"/>
    </location>
</feature>
<evidence type="ECO:0000313" key="3">
    <source>
        <dbReference type="Proteomes" id="UP000593571"/>
    </source>
</evidence>
<comment type="caution">
    <text evidence="2">The sequence shown here is derived from an EMBL/GenBank/DDBJ whole genome shotgun (WGS) entry which is preliminary data.</text>
</comment>